<dbReference type="PROSITE" id="PS51885">
    <property type="entry name" value="NEPRILYSIN"/>
    <property type="match status" value="1"/>
</dbReference>
<keyword evidence="4" id="KW-0560">Oxidoreductase</keyword>
<keyword evidence="8" id="KW-1133">Transmembrane helix</keyword>
<dbReference type="GO" id="GO:0005506">
    <property type="term" value="F:iron ion binding"/>
    <property type="evidence" value="ECO:0007669"/>
    <property type="project" value="InterPro"/>
</dbReference>
<dbReference type="SUPFAM" id="SSF55486">
    <property type="entry name" value="Metalloproteases ('zincins'), catalytic domain"/>
    <property type="match status" value="1"/>
</dbReference>
<dbReference type="InterPro" id="IPR001128">
    <property type="entry name" value="Cyt_P450"/>
</dbReference>
<evidence type="ECO:0000256" key="8">
    <source>
        <dbReference type="SAM" id="Phobius"/>
    </source>
</evidence>
<evidence type="ECO:0000256" key="7">
    <source>
        <dbReference type="PIRSR" id="PIRSR602401-1"/>
    </source>
</evidence>
<feature type="signal peptide" evidence="9">
    <location>
        <begin position="1"/>
        <end position="22"/>
    </location>
</feature>
<accession>A0AA39INE7</accession>
<evidence type="ECO:0000313" key="12">
    <source>
        <dbReference type="Proteomes" id="UP001175271"/>
    </source>
</evidence>
<dbReference type="Pfam" id="PF01431">
    <property type="entry name" value="Peptidase_M13"/>
    <property type="match status" value="1"/>
</dbReference>
<feature type="transmembrane region" description="Helical" evidence="8">
    <location>
        <begin position="588"/>
        <end position="607"/>
    </location>
</feature>
<dbReference type="InterPro" id="IPR050182">
    <property type="entry name" value="Cytochrome_P450_fam2"/>
</dbReference>
<reference evidence="11" key="1">
    <citation type="submission" date="2023-06" db="EMBL/GenBank/DDBJ databases">
        <title>Genomic analysis of the entomopathogenic nematode Steinernema hermaphroditum.</title>
        <authorList>
            <person name="Schwarz E.M."/>
            <person name="Heppert J.K."/>
            <person name="Baniya A."/>
            <person name="Schwartz H.T."/>
            <person name="Tan C.-H."/>
            <person name="Antoshechkin I."/>
            <person name="Sternberg P.W."/>
            <person name="Goodrich-Blair H."/>
            <person name="Dillman A.R."/>
        </authorList>
    </citation>
    <scope>NUCLEOTIDE SEQUENCE</scope>
    <source>
        <strain evidence="11">PS9179</strain>
        <tissue evidence="11">Whole animal</tissue>
    </source>
</reference>
<sequence>MFRSRTLVVLMILFIGASNLEALFLQPLDTRIKPCQNLYMHVCGKASTDGDTSKAVFENALSDEAIEVIANMRDPIFDLIVMIVKNGGYRNPRDCSAEKLGRVDSLGKAIAYGKVKDVTMNCRHSAQTCRLSSRSLSYGEFIDCPYDAIEKTFGKNVKKLVDNYLELIDVDRKMKNFTFSFKRFNIFNAAENNLINGLGSFTEVDPEREGFEADLHERLFKCNRFSPYFNLAYSKMLLENDIYVSGKGLEELKDMYRLLMNEILEKVNNSAVVSPKSRDTINNFFRKDVKAKIGLPEEFYNTAVIQKHMDGYRQHLKGFDTRGECQLEMLAREIHLVRNRFIFANEKRINQLSGTDNHEETVHEHNAYYNGKNIFLLPSYIHIVKKELSIGMKYGIIAATMAHEIFHGLGLERGDKRHLKEVRRTPLFREAIKCYRDYFGSFCTTDSKHVECPNGNKKKEEGFADVEGARVAISVLKKLLASKTGRHTRSGIRFPRFSAVPLEELKTQVNYDELQWFFVGLALQDCSTADDRTLFNSFKDVDHPRNSIRSNAIAMQMREFTEVFNCRCEDDMHHEELCEGYPPAGRRAMTVFLLLGVIFVTFLVYHLRSLQRKDLPPGPKPWPILGNFPTVIIAGWRGIPVMEILKQWKKEYGNCYTFWLGPIPTVHVVDYKTAVDAFVRNAEVHAGRMQIWQYAETRGNKGIVFSEGPEWQEQRRFSLHVLRNFGVGRNLMQERILEEVKYRFEDLESEIRSAGGRKTMNLAPLFDLLVGSIINSIVAGYRYDKKHEAEFFHLKHQLDQQLSESAIIDNFILTPTTIKWPFFKNRWEKQRAPDRATQGYIRKLISDRLEAIANDTYHLDDSGDGNDYIDAYLIEMNRRKANGEDMGWFSIENLVHNMMDLWIAGMETTVITLLWAFIYFLNHPDAQDRLREEIYRTTRGERLVELSDRVAMPFAHAVAIEVQRTARIGNFNLFHRTTAETVIDGHVLPKGTITVPQVSVIMHDDGVFQNPDQFDPDRYFKGDRKTLEQNVVAFGFGKRACLGEGLAKAELFLIIMNMVQRFKVSTVPGGDPPSLKAVSEGSSLMHRPRPYNVQIEVANY</sequence>
<dbReference type="GO" id="GO:0020037">
    <property type="term" value="F:heme binding"/>
    <property type="evidence" value="ECO:0007669"/>
    <property type="project" value="InterPro"/>
</dbReference>
<dbReference type="GO" id="GO:0004222">
    <property type="term" value="F:metalloendopeptidase activity"/>
    <property type="evidence" value="ECO:0007669"/>
    <property type="project" value="InterPro"/>
</dbReference>
<keyword evidence="5 7" id="KW-0408">Iron</keyword>
<dbReference type="Gene3D" id="3.40.390.10">
    <property type="entry name" value="Collagenase (Catalytic Domain)"/>
    <property type="match status" value="1"/>
</dbReference>
<organism evidence="11 12">
    <name type="scientific">Steinernema hermaphroditum</name>
    <dbReference type="NCBI Taxonomy" id="289476"/>
    <lineage>
        <taxon>Eukaryota</taxon>
        <taxon>Metazoa</taxon>
        <taxon>Ecdysozoa</taxon>
        <taxon>Nematoda</taxon>
        <taxon>Chromadorea</taxon>
        <taxon>Rhabditida</taxon>
        <taxon>Tylenchina</taxon>
        <taxon>Panagrolaimomorpha</taxon>
        <taxon>Strongyloidoidea</taxon>
        <taxon>Steinernematidae</taxon>
        <taxon>Steinernema</taxon>
    </lineage>
</organism>
<keyword evidence="3 7" id="KW-0479">Metal-binding</keyword>
<keyword evidence="6" id="KW-0503">Monooxygenase</keyword>
<dbReference type="InterPro" id="IPR000718">
    <property type="entry name" value="Peptidase_M13"/>
</dbReference>
<dbReference type="GO" id="GO:0016712">
    <property type="term" value="F:oxidoreductase activity, acting on paired donors, with incorporation or reduction of molecular oxygen, reduced flavin or flavoprotein as one donor, and incorporation of one atom of oxygen"/>
    <property type="evidence" value="ECO:0007669"/>
    <property type="project" value="TreeGrafter"/>
</dbReference>
<dbReference type="GO" id="GO:0006508">
    <property type="term" value="P:proteolysis"/>
    <property type="evidence" value="ECO:0007669"/>
    <property type="project" value="InterPro"/>
</dbReference>
<keyword evidence="12" id="KW-1185">Reference proteome</keyword>
<dbReference type="EMBL" id="JAUCMV010000001">
    <property type="protein sequence ID" value="KAK0426806.1"/>
    <property type="molecule type" value="Genomic_DNA"/>
</dbReference>
<evidence type="ECO:0000256" key="2">
    <source>
        <dbReference type="ARBA" id="ARBA00010617"/>
    </source>
</evidence>
<dbReference type="FunFam" id="1.10.630.10:FF:000036">
    <property type="entry name" value="CYtochrome P450 family"/>
    <property type="match status" value="1"/>
</dbReference>
<comment type="cofactor">
    <cofactor evidence="1 7">
        <name>heme</name>
        <dbReference type="ChEBI" id="CHEBI:30413"/>
    </cofactor>
</comment>
<evidence type="ECO:0000259" key="10">
    <source>
        <dbReference type="Pfam" id="PF01431"/>
    </source>
</evidence>
<keyword evidence="8" id="KW-0812">Transmembrane</keyword>
<dbReference type="PROSITE" id="PS00086">
    <property type="entry name" value="CYTOCHROME_P450"/>
    <property type="match status" value="1"/>
</dbReference>
<dbReference type="GO" id="GO:0006805">
    <property type="term" value="P:xenobiotic metabolic process"/>
    <property type="evidence" value="ECO:0007669"/>
    <property type="project" value="TreeGrafter"/>
</dbReference>
<dbReference type="CDD" id="cd20617">
    <property type="entry name" value="CYP1_2-like"/>
    <property type="match status" value="1"/>
</dbReference>
<dbReference type="InterPro" id="IPR036396">
    <property type="entry name" value="Cyt_P450_sf"/>
</dbReference>
<feature type="chain" id="PRO_5041403284" description="Peptidase M13 C-terminal domain-containing protein" evidence="9">
    <location>
        <begin position="23"/>
        <end position="1100"/>
    </location>
</feature>
<protein>
    <recommendedName>
        <fullName evidence="10">Peptidase M13 C-terminal domain-containing protein</fullName>
    </recommendedName>
</protein>
<evidence type="ECO:0000256" key="3">
    <source>
        <dbReference type="ARBA" id="ARBA00022723"/>
    </source>
</evidence>
<dbReference type="AlphaFoldDB" id="A0AA39INE7"/>
<keyword evidence="7" id="KW-0349">Heme</keyword>
<evidence type="ECO:0000313" key="11">
    <source>
        <dbReference type="EMBL" id="KAK0426806.1"/>
    </source>
</evidence>
<proteinExistence type="inferred from homology"/>
<gene>
    <name evidence="11" type="ORF">QR680_009910</name>
</gene>
<dbReference type="PANTHER" id="PTHR24300">
    <property type="entry name" value="CYTOCHROME P450 508A4-RELATED"/>
    <property type="match status" value="1"/>
</dbReference>
<keyword evidence="9" id="KW-0732">Signal</keyword>
<evidence type="ECO:0000256" key="5">
    <source>
        <dbReference type="ARBA" id="ARBA00023004"/>
    </source>
</evidence>
<feature type="transmembrane region" description="Helical" evidence="8">
    <location>
        <begin position="901"/>
        <end position="921"/>
    </location>
</feature>
<dbReference type="Pfam" id="PF00067">
    <property type="entry name" value="p450"/>
    <property type="match status" value="1"/>
</dbReference>
<dbReference type="PRINTS" id="PR00463">
    <property type="entry name" value="EP450I"/>
</dbReference>
<comment type="similarity">
    <text evidence="2">Belongs to the cytochrome P450 family.</text>
</comment>
<evidence type="ECO:0000256" key="9">
    <source>
        <dbReference type="SAM" id="SignalP"/>
    </source>
</evidence>
<feature type="binding site" description="axial binding residue" evidence="7">
    <location>
        <position position="1041"/>
    </location>
    <ligand>
        <name>heme</name>
        <dbReference type="ChEBI" id="CHEBI:30413"/>
    </ligand>
    <ligandPart>
        <name>Fe</name>
        <dbReference type="ChEBI" id="CHEBI:18248"/>
    </ligandPart>
</feature>
<feature type="domain" description="Peptidase M13 C-terminal" evidence="10">
    <location>
        <begin position="366"/>
        <end position="578"/>
    </location>
</feature>
<keyword evidence="8" id="KW-0472">Membrane</keyword>
<dbReference type="Gene3D" id="1.10.630.10">
    <property type="entry name" value="Cytochrome P450"/>
    <property type="match status" value="1"/>
</dbReference>
<dbReference type="SUPFAM" id="SSF48264">
    <property type="entry name" value="Cytochrome P450"/>
    <property type="match status" value="1"/>
</dbReference>
<evidence type="ECO:0000256" key="1">
    <source>
        <dbReference type="ARBA" id="ARBA00001971"/>
    </source>
</evidence>
<dbReference type="PANTHER" id="PTHR24300:SF375">
    <property type="entry name" value="CYTOCHROME P450 FAMILY"/>
    <property type="match status" value="1"/>
</dbReference>
<comment type="caution">
    <text evidence="11">The sequence shown here is derived from an EMBL/GenBank/DDBJ whole genome shotgun (WGS) entry which is preliminary data.</text>
</comment>
<dbReference type="InterPro" id="IPR017972">
    <property type="entry name" value="Cyt_P450_CS"/>
</dbReference>
<evidence type="ECO:0000256" key="4">
    <source>
        <dbReference type="ARBA" id="ARBA00023002"/>
    </source>
</evidence>
<dbReference type="InterPro" id="IPR018497">
    <property type="entry name" value="Peptidase_M13_C"/>
</dbReference>
<dbReference type="Proteomes" id="UP001175271">
    <property type="component" value="Unassembled WGS sequence"/>
</dbReference>
<dbReference type="PRINTS" id="PR00385">
    <property type="entry name" value="P450"/>
</dbReference>
<evidence type="ECO:0000256" key="6">
    <source>
        <dbReference type="ARBA" id="ARBA00023033"/>
    </source>
</evidence>
<dbReference type="InterPro" id="IPR024079">
    <property type="entry name" value="MetalloPept_cat_dom_sf"/>
</dbReference>
<dbReference type="GO" id="GO:0005737">
    <property type="term" value="C:cytoplasm"/>
    <property type="evidence" value="ECO:0007669"/>
    <property type="project" value="TreeGrafter"/>
</dbReference>
<feature type="transmembrane region" description="Helical" evidence="8">
    <location>
        <begin position="762"/>
        <end position="783"/>
    </location>
</feature>
<name>A0AA39INE7_9BILA</name>
<dbReference type="GO" id="GO:0006082">
    <property type="term" value="P:organic acid metabolic process"/>
    <property type="evidence" value="ECO:0007669"/>
    <property type="project" value="TreeGrafter"/>
</dbReference>
<dbReference type="InterPro" id="IPR002401">
    <property type="entry name" value="Cyt_P450_E_grp-I"/>
</dbReference>